<organism evidence="2 3">
    <name type="scientific">Acrobeloides nanus</name>
    <dbReference type="NCBI Taxonomy" id="290746"/>
    <lineage>
        <taxon>Eukaryota</taxon>
        <taxon>Metazoa</taxon>
        <taxon>Ecdysozoa</taxon>
        <taxon>Nematoda</taxon>
        <taxon>Chromadorea</taxon>
        <taxon>Rhabditida</taxon>
        <taxon>Tylenchina</taxon>
        <taxon>Cephalobomorpha</taxon>
        <taxon>Cephaloboidea</taxon>
        <taxon>Cephalobidae</taxon>
        <taxon>Acrobeloides</taxon>
    </lineage>
</organism>
<name>A0A914CVL3_9BILA</name>
<dbReference type="Gene3D" id="3.10.100.10">
    <property type="entry name" value="Mannose-Binding Protein A, subunit A"/>
    <property type="match status" value="1"/>
</dbReference>
<dbReference type="Proteomes" id="UP000887540">
    <property type="component" value="Unplaced"/>
</dbReference>
<dbReference type="InterPro" id="IPR016187">
    <property type="entry name" value="CTDL_fold"/>
</dbReference>
<dbReference type="InterPro" id="IPR016186">
    <property type="entry name" value="C-type_lectin-like/link_sf"/>
</dbReference>
<dbReference type="WBParaSite" id="ACRNAN_scaffold15249.g30922.t1">
    <property type="protein sequence ID" value="ACRNAN_scaffold15249.g30922.t1"/>
    <property type="gene ID" value="ACRNAN_scaffold15249.g30922"/>
</dbReference>
<proteinExistence type="predicted"/>
<evidence type="ECO:0000259" key="1">
    <source>
        <dbReference type="PROSITE" id="PS50041"/>
    </source>
</evidence>
<dbReference type="CDD" id="cd00037">
    <property type="entry name" value="CLECT"/>
    <property type="match status" value="1"/>
</dbReference>
<sequence length="429" mass="48566">MGMPYKWYFWMIHSDHIADPNNQSSKYFPGSEILVYGNTTYPYDDNHLLSPENPVLSQHNNSAFVVVCEEFDEQPITNVPGMTCMEFVSNFSAYSDELDGASNIILTVTYYDQCEGFEQSCMTIYIDQHISGIFDAGELYMLTDDRFPKIIFNWLHPNLQENPITVYLNSDSNYIGLGLEIYNDINGDCLNDNSEPCGINALAVQFYSIDGLRLKSNLEPFTPNSPYDNNIPVSIGPLNSQLNVSTYCNKFIPYNVGSTTTPKIETNPCPNGWQFSKLSHYNNTQKCYNVLQFDNSTGADRTYANAQDSCKKIASTYGKTGSLVSIDNVFANMEYTEIYQKNYNLMCKNEQEGGAYIGLKRNSNIQPYFWLNGDASTYRNWALYATAKSFDCARFGAYHVEGTWDTSDCNNKDLFGVGYVPCYACEMII</sequence>
<feature type="domain" description="C-type lectin" evidence="1">
    <location>
        <begin position="283"/>
        <end position="415"/>
    </location>
</feature>
<reference evidence="3" key="1">
    <citation type="submission" date="2022-11" db="UniProtKB">
        <authorList>
            <consortium name="WormBaseParasite"/>
        </authorList>
    </citation>
    <scope>IDENTIFICATION</scope>
</reference>
<dbReference type="SUPFAM" id="SSF56436">
    <property type="entry name" value="C-type lectin-like"/>
    <property type="match status" value="1"/>
</dbReference>
<protein>
    <submittedName>
        <fullName evidence="3">C-type lectin domain-containing protein</fullName>
    </submittedName>
</protein>
<dbReference type="AlphaFoldDB" id="A0A914CVL3"/>
<dbReference type="PROSITE" id="PS50041">
    <property type="entry name" value="C_TYPE_LECTIN_2"/>
    <property type="match status" value="1"/>
</dbReference>
<accession>A0A914CVL3</accession>
<keyword evidence="2" id="KW-1185">Reference proteome</keyword>
<dbReference type="InterPro" id="IPR001304">
    <property type="entry name" value="C-type_lectin-like"/>
</dbReference>
<evidence type="ECO:0000313" key="3">
    <source>
        <dbReference type="WBParaSite" id="ACRNAN_scaffold15249.g30922.t1"/>
    </source>
</evidence>
<evidence type="ECO:0000313" key="2">
    <source>
        <dbReference type="Proteomes" id="UP000887540"/>
    </source>
</evidence>